<feature type="compositionally biased region" description="Basic and acidic residues" evidence="7">
    <location>
        <begin position="103"/>
        <end position="123"/>
    </location>
</feature>
<dbReference type="RefSeq" id="XP_019556662.2">
    <property type="nucleotide sequence ID" value="XM_019701117.3"/>
</dbReference>
<keyword evidence="4 5" id="KW-0238">DNA-binding</keyword>
<proteinExistence type="predicted"/>
<dbReference type="Proteomes" id="UP000069940">
    <property type="component" value="Unassembled WGS sequence"/>
</dbReference>
<keyword evidence="1" id="KW-0479">Metal-binding</keyword>
<feature type="domain" description="THAP-type" evidence="8">
    <location>
        <begin position="1"/>
        <end position="94"/>
    </location>
</feature>
<feature type="region of interest" description="Disordered" evidence="7">
    <location>
        <begin position="94"/>
        <end position="162"/>
    </location>
</feature>
<dbReference type="PROSITE" id="PS50950">
    <property type="entry name" value="ZF_THAP"/>
    <property type="match status" value="1"/>
</dbReference>
<evidence type="ECO:0000256" key="5">
    <source>
        <dbReference type="PROSITE-ProRule" id="PRU00309"/>
    </source>
</evidence>
<evidence type="ECO:0000256" key="2">
    <source>
        <dbReference type="ARBA" id="ARBA00022771"/>
    </source>
</evidence>
<keyword evidence="2 5" id="KW-0863">Zinc-finger</keyword>
<dbReference type="GeneID" id="109425786"/>
<keyword evidence="10" id="KW-1185">Reference proteome</keyword>
<dbReference type="SUPFAM" id="SSF57716">
    <property type="entry name" value="Glucocorticoid receptor-like (DNA-binding domain)"/>
    <property type="match status" value="1"/>
</dbReference>
<evidence type="ECO:0000256" key="7">
    <source>
        <dbReference type="SAM" id="MobiDB-lite"/>
    </source>
</evidence>
<evidence type="ECO:0000313" key="10">
    <source>
        <dbReference type="Proteomes" id="UP000069940"/>
    </source>
</evidence>
<evidence type="ECO:0000256" key="1">
    <source>
        <dbReference type="ARBA" id="ARBA00022723"/>
    </source>
</evidence>
<sequence length="818" mass="94778">MTKVCVVCGNRASETDRQIVDPLQKVTYHKIPISVSRNKKWLEFCSLTKKDNINNKFVCSEHFEKHYLERDLKSELLDGVKRMILKREAVPTIKTPKKLKRRKSEDSEQDQHKKRKEEIDRLLNSDYPQPITNPFRQKNTKSSRNKLTSGTSDDVVEVEMSSLSRRQETRRLKELETENKALKLKVEELEQVVVKKNEKINLAKTEMVNITIALQELKDIENRNLNIRVKELLKGHYTENQIRRVFNNKEVISWTNEEMQQAFTIRMFGSDVHDYVCKKLRHPSPSLNEMLRWVQKVHQQTGFLIPTLGILQVLGSRMDSQERECILLIGRTKVHPKYYYDPVRDQIFGKDAYLYCICVQSIFSDWHQIIYIDIDLIYSTDILMALINELHEIGFNVAGITAMCDQETADLWTELDVSTEEHFIRHPKTKNPIYMFCCPISTLTVILKIFVEDGLLVQEDVSVTKDIIQKLYESNHPEITQLLSTTTLDSLLNDSNVSEMDSVGDVISDNFVQALKLLSEEGEESIGVAATLFELIRDWYDLLTTERKTSDEAEDLSITHQEYGNNIDEQNIVLDGMYDTIETLKCSSEQATCLQQAILISMNSLKKLFNDLRQIHDCKSIPTRNLTLFNLNRTFDAFQENNPSSIQPTSKILFELSKTILTRDQSSLSSKIVEETRLPAVEMVYEASDATVDPSVANISEKLACSNLINYVATTLREKYEYLGDQTFVIERKDNSYVVMPEMPTGIVEPSKLWMEQARKLETYVSDITFYRNENVVENLVNSISRRHPKMGVDIIRLYVQRRIMIKLNNMNRDLEIV</sequence>
<evidence type="ECO:0000256" key="6">
    <source>
        <dbReference type="SAM" id="Coils"/>
    </source>
</evidence>
<name>A0ABM1YPK5_AEDAL</name>
<feature type="compositionally biased region" description="Polar residues" evidence="7">
    <location>
        <begin position="126"/>
        <end position="137"/>
    </location>
</feature>
<dbReference type="SMART" id="SM00980">
    <property type="entry name" value="THAP"/>
    <property type="match status" value="1"/>
</dbReference>
<evidence type="ECO:0000256" key="4">
    <source>
        <dbReference type="ARBA" id="ARBA00023125"/>
    </source>
</evidence>
<organism evidence="9 10">
    <name type="scientific">Aedes albopictus</name>
    <name type="common">Asian tiger mosquito</name>
    <name type="synonym">Stegomyia albopicta</name>
    <dbReference type="NCBI Taxonomy" id="7160"/>
    <lineage>
        <taxon>Eukaryota</taxon>
        <taxon>Metazoa</taxon>
        <taxon>Ecdysozoa</taxon>
        <taxon>Arthropoda</taxon>
        <taxon>Hexapoda</taxon>
        <taxon>Insecta</taxon>
        <taxon>Pterygota</taxon>
        <taxon>Neoptera</taxon>
        <taxon>Endopterygota</taxon>
        <taxon>Diptera</taxon>
        <taxon>Nematocera</taxon>
        <taxon>Culicoidea</taxon>
        <taxon>Culicidae</taxon>
        <taxon>Culicinae</taxon>
        <taxon>Aedini</taxon>
        <taxon>Aedes</taxon>
        <taxon>Stegomyia</taxon>
    </lineage>
</organism>
<feature type="coiled-coil region" evidence="6">
    <location>
        <begin position="165"/>
        <end position="206"/>
    </location>
</feature>
<dbReference type="EnsemblMetazoa" id="AALFPA23_010984.R15519">
    <property type="protein sequence ID" value="AALFPA23_010984.P15519"/>
    <property type="gene ID" value="AALFPA23_010984"/>
</dbReference>
<keyword evidence="3" id="KW-0862">Zinc</keyword>
<dbReference type="Pfam" id="PF05485">
    <property type="entry name" value="THAP"/>
    <property type="match status" value="1"/>
</dbReference>
<dbReference type="SMART" id="SM00692">
    <property type="entry name" value="DM3"/>
    <property type="match status" value="1"/>
</dbReference>
<evidence type="ECO:0000259" key="8">
    <source>
        <dbReference type="PROSITE" id="PS50950"/>
    </source>
</evidence>
<evidence type="ECO:0000256" key="3">
    <source>
        <dbReference type="ARBA" id="ARBA00022833"/>
    </source>
</evidence>
<protein>
    <recommendedName>
        <fullName evidence="8">THAP-type domain-containing protein</fullName>
    </recommendedName>
</protein>
<reference evidence="9" key="2">
    <citation type="submission" date="2025-05" db="UniProtKB">
        <authorList>
            <consortium name="EnsemblMetazoa"/>
        </authorList>
    </citation>
    <scope>IDENTIFICATION</scope>
    <source>
        <strain evidence="9">Foshan</strain>
    </source>
</reference>
<accession>A0ABM1YPK5</accession>
<keyword evidence="6" id="KW-0175">Coiled coil</keyword>
<evidence type="ECO:0000313" key="9">
    <source>
        <dbReference type="EnsemblMetazoa" id="AALFPA23_010984.P15519"/>
    </source>
</evidence>
<dbReference type="InterPro" id="IPR006612">
    <property type="entry name" value="THAP_Znf"/>
</dbReference>
<reference evidence="10" key="1">
    <citation type="journal article" date="2015" name="Proc. Natl. Acad. Sci. U.S.A.">
        <title>Genome sequence of the Asian Tiger mosquito, Aedes albopictus, reveals insights into its biology, genetics, and evolution.</title>
        <authorList>
            <person name="Chen X.G."/>
            <person name="Jiang X."/>
            <person name="Gu J."/>
            <person name="Xu M."/>
            <person name="Wu Y."/>
            <person name="Deng Y."/>
            <person name="Zhang C."/>
            <person name="Bonizzoni M."/>
            <person name="Dermauw W."/>
            <person name="Vontas J."/>
            <person name="Armbruster P."/>
            <person name="Huang X."/>
            <person name="Yang Y."/>
            <person name="Zhang H."/>
            <person name="He W."/>
            <person name="Peng H."/>
            <person name="Liu Y."/>
            <person name="Wu K."/>
            <person name="Chen J."/>
            <person name="Lirakis M."/>
            <person name="Topalis P."/>
            <person name="Van Leeuwen T."/>
            <person name="Hall A.B."/>
            <person name="Jiang X."/>
            <person name="Thorpe C."/>
            <person name="Mueller R.L."/>
            <person name="Sun C."/>
            <person name="Waterhouse R.M."/>
            <person name="Yan G."/>
            <person name="Tu Z.J."/>
            <person name="Fang X."/>
            <person name="James A.A."/>
        </authorList>
    </citation>
    <scope>NUCLEOTIDE SEQUENCE [LARGE SCALE GENOMIC DNA]</scope>
    <source>
        <strain evidence="10">Foshan</strain>
    </source>
</reference>